<protein>
    <submittedName>
        <fullName evidence="1">Uncharacterized protein</fullName>
    </submittedName>
</protein>
<sequence>MLSLVMFSAASWSKYYHLALKHVVWRERMGPRAACERQQHASSHVTLRDARSAEPRRRLTHACLSHLHLSCRPSLPAASRTTRPINFCFFDEFLTIMDFAFVLCKY</sequence>
<evidence type="ECO:0000313" key="2">
    <source>
        <dbReference type="Proteomes" id="UP000324222"/>
    </source>
</evidence>
<dbReference type="AlphaFoldDB" id="A0A5B7E5S8"/>
<evidence type="ECO:0000313" key="1">
    <source>
        <dbReference type="EMBL" id="MPC29361.1"/>
    </source>
</evidence>
<accession>A0A5B7E5S8</accession>
<gene>
    <name evidence="1" type="ORF">E2C01_022590</name>
</gene>
<reference evidence="1 2" key="1">
    <citation type="submission" date="2019-05" db="EMBL/GenBank/DDBJ databases">
        <title>Another draft genome of Portunus trituberculatus and its Hox gene families provides insights of decapod evolution.</title>
        <authorList>
            <person name="Jeong J.-H."/>
            <person name="Song I."/>
            <person name="Kim S."/>
            <person name="Choi T."/>
            <person name="Kim D."/>
            <person name="Ryu S."/>
            <person name="Kim W."/>
        </authorList>
    </citation>
    <scope>NUCLEOTIDE SEQUENCE [LARGE SCALE GENOMIC DNA]</scope>
    <source>
        <tissue evidence="1">Muscle</tissue>
    </source>
</reference>
<name>A0A5B7E5S8_PORTR</name>
<organism evidence="1 2">
    <name type="scientific">Portunus trituberculatus</name>
    <name type="common">Swimming crab</name>
    <name type="synonym">Neptunus trituberculatus</name>
    <dbReference type="NCBI Taxonomy" id="210409"/>
    <lineage>
        <taxon>Eukaryota</taxon>
        <taxon>Metazoa</taxon>
        <taxon>Ecdysozoa</taxon>
        <taxon>Arthropoda</taxon>
        <taxon>Crustacea</taxon>
        <taxon>Multicrustacea</taxon>
        <taxon>Malacostraca</taxon>
        <taxon>Eumalacostraca</taxon>
        <taxon>Eucarida</taxon>
        <taxon>Decapoda</taxon>
        <taxon>Pleocyemata</taxon>
        <taxon>Brachyura</taxon>
        <taxon>Eubrachyura</taxon>
        <taxon>Portunoidea</taxon>
        <taxon>Portunidae</taxon>
        <taxon>Portuninae</taxon>
        <taxon>Portunus</taxon>
    </lineage>
</organism>
<comment type="caution">
    <text evidence="1">The sequence shown here is derived from an EMBL/GenBank/DDBJ whole genome shotgun (WGS) entry which is preliminary data.</text>
</comment>
<dbReference type="Proteomes" id="UP000324222">
    <property type="component" value="Unassembled WGS sequence"/>
</dbReference>
<proteinExistence type="predicted"/>
<dbReference type="EMBL" id="VSRR010002059">
    <property type="protein sequence ID" value="MPC29361.1"/>
    <property type="molecule type" value="Genomic_DNA"/>
</dbReference>
<keyword evidence="2" id="KW-1185">Reference proteome</keyword>